<keyword evidence="1" id="KW-0472">Membrane</keyword>
<dbReference type="InterPro" id="IPR005055">
    <property type="entry name" value="A10/PebIII"/>
</dbReference>
<dbReference type="PANTHER" id="PTHR11257">
    <property type="entry name" value="CHEMOSENSORY PROTEIN-RELATED"/>
    <property type="match status" value="1"/>
</dbReference>
<reference evidence="2" key="2">
    <citation type="submission" date="2023-03" db="EMBL/GenBank/DDBJ databases">
        <authorList>
            <person name="Inwood S.N."/>
            <person name="Skelly J.G."/>
            <person name="Guhlin J."/>
            <person name="Harrop T.W.R."/>
            <person name="Goldson S.G."/>
            <person name="Dearden P.K."/>
        </authorList>
    </citation>
    <scope>NUCLEOTIDE SEQUENCE</scope>
    <source>
        <strain evidence="2">Irish</strain>
        <tissue evidence="2">Whole body</tissue>
    </source>
</reference>
<name>A0AA39FYG7_9HYME</name>
<dbReference type="SUPFAM" id="SSF100910">
    <property type="entry name" value="Chemosensory protein Csp2"/>
    <property type="match status" value="1"/>
</dbReference>
<organism evidence="2 3">
    <name type="scientific">Microctonus aethiopoides</name>
    <dbReference type="NCBI Taxonomy" id="144406"/>
    <lineage>
        <taxon>Eukaryota</taxon>
        <taxon>Metazoa</taxon>
        <taxon>Ecdysozoa</taxon>
        <taxon>Arthropoda</taxon>
        <taxon>Hexapoda</taxon>
        <taxon>Insecta</taxon>
        <taxon>Pterygota</taxon>
        <taxon>Neoptera</taxon>
        <taxon>Endopterygota</taxon>
        <taxon>Hymenoptera</taxon>
        <taxon>Apocrita</taxon>
        <taxon>Ichneumonoidea</taxon>
        <taxon>Braconidae</taxon>
        <taxon>Euphorinae</taxon>
        <taxon>Microctonus</taxon>
    </lineage>
</organism>
<keyword evidence="3" id="KW-1185">Reference proteome</keyword>
<feature type="transmembrane region" description="Helical" evidence="1">
    <location>
        <begin position="6"/>
        <end position="24"/>
    </location>
</feature>
<dbReference type="EMBL" id="JAQQBS010000001">
    <property type="protein sequence ID" value="KAK0177988.1"/>
    <property type="molecule type" value="Genomic_DNA"/>
</dbReference>
<comment type="caution">
    <text evidence="2">The sequence shown here is derived from an EMBL/GenBank/DDBJ whole genome shotgun (WGS) entry which is preliminary data.</text>
</comment>
<proteinExistence type="predicted"/>
<dbReference type="Gene3D" id="1.10.2080.10">
    <property type="entry name" value="Insect odorant-binding protein A10/Ejaculatory bulb-specific protein 3"/>
    <property type="match status" value="1"/>
</dbReference>
<keyword evidence="1" id="KW-1133">Transmembrane helix</keyword>
<evidence type="ECO:0000256" key="1">
    <source>
        <dbReference type="SAM" id="Phobius"/>
    </source>
</evidence>
<keyword evidence="1" id="KW-0812">Transmembrane</keyword>
<evidence type="ECO:0000313" key="3">
    <source>
        <dbReference type="Proteomes" id="UP001168990"/>
    </source>
</evidence>
<dbReference type="InterPro" id="IPR036682">
    <property type="entry name" value="OS_D_A10/PebIII_sf"/>
</dbReference>
<dbReference type="Pfam" id="PF03392">
    <property type="entry name" value="OS-D"/>
    <property type="match status" value="1"/>
</dbReference>
<evidence type="ECO:0000313" key="2">
    <source>
        <dbReference type="EMBL" id="KAK0177988.1"/>
    </source>
</evidence>
<accession>A0AA39FYG7</accession>
<dbReference type="Proteomes" id="UP001168990">
    <property type="component" value="Unassembled WGS sequence"/>
</dbReference>
<dbReference type="AlphaFoldDB" id="A0AA39FYG7"/>
<gene>
    <name evidence="2" type="ORF">PV328_001977</name>
</gene>
<protein>
    <submittedName>
        <fullName evidence="2">Uncharacterized protein</fullName>
    </submittedName>
</protein>
<sequence>MTPSGLHSILLITIIFTLISAVFTNGTETDTARRGGGFYLWKDFPLDELSKTPKFRSFYQFCFAGEDRCPIDDKSLIKLIPEMMKDDCASCTSRQKYLANTVLTYLKENDPDQYQIFLKKFKPPPTQ</sequence>
<reference evidence="2" key="1">
    <citation type="journal article" date="2023" name="bioRxiv">
        <title>Scaffold-level genome assemblies of two parasitoid biocontrol wasps reveal the parthenogenesis mechanism and an associated novel virus.</title>
        <authorList>
            <person name="Inwood S."/>
            <person name="Skelly J."/>
            <person name="Guhlin J."/>
            <person name="Harrop T."/>
            <person name="Goldson S."/>
            <person name="Dearden P."/>
        </authorList>
    </citation>
    <scope>NUCLEOTIDE SEQUENCE</scope>
    <source>
        <strain evidence="2">Irish</strain>
        <tissue evidence="2">Whole body</tissue>
    </source>
</reference>